<dbReference type="EMBL" id="VJWA01000001">
    <property type="protein sequence ID" value="TRW17857.1"/>
    <property type="molecule type" value="Genomic_DNA"/>
</dbReference>
<dbReference type="PROSITE" id="PS50949">
    <property type="entry name" value="HTH_GNTR"/>
    <property type="match status" value="1"/>
</dbReference>
<dbReference type="InterPro" id="IPR036388">
    <property type="entry name" value="WH-like_DNA-bd_sf"/>
</dbReference>
<dbReference type="Gene3D" id="6.10.250.1220">
    <property type="match status" value="1"/>
</dbReference>
<dbReference type="RefSeq" id="WP_144236551.1">
    <property type="nucleotide sequence ID" value="NZ_VJWA01000001.1"/>
</dbReference>
<dbReference type="CDD" id="cd07377">
    <property type="entry name" value="WHTH_GntR"/>
    <property type="match status" value="1"/>
</dbReference>
<feature type="domain" description="HTH gntR-type" evidence="4">
    <location>
        <begin position="6"/>
        <end position="74"/>
    </location>
</feature>
<evidence type="ECO:0000256" key="1">
    <source>
        <dbReference type="ARBA" id="ARBA00023015"/>
    </source>
</evidence>
<dbReference type="PANTHER" id="PTHR38445:SF10">
    <property type="entry name" value="GNTR-FAMILY TRANSCRIPTIONAL REGULATOR"/>
    <property type="match status" value="1"/>
</dbReference>
<dbReference type="SUPFAM" id="SSF46785">
    <property type="entry name" value="Winged helix' DNA-binding domain"/>
    <property type="match status" value="1"/>
</dbReference>
<dbReference type="InterPro" id="IPR036390">
    <property type="entry name" value="WH_DNA-bd_sf"/>
</dbReference>
<evidence type="ECO:0000256" key="3">
    <source>
        <dbReference type="ARBA" id="ARBA00023163"/>
    </source>
</evidence>
<comment type="caution">
    <text evidence="5">The sequence shown here is derived from an EMBL/GenBank/DDBJ whole genome shotgun (WGS) entry which is preliminary data.</text>
</comment>
<keyword evidence="1" id="KW-0805">Transcription regulation</keyword>
<dbReference type="SMART" id="SM00345">
    <property type="entry name" value="HTH_GNTR"/>
    <property type="match status" value="1"/>
</dbReference>
<evidence type="ECO:0000256" key="2">
    <source>
        <dbReference type="ARBA" id="ARBA00023125"/>
    </source>
</evidence>
<dbReference type="Proteomes" id="UP000317894">
    <property type="component" value="Unassembled WGS sequence"/>
</dbReference>
<dbReference type="GO" id="GO:0003700">
    <property type="term" value="F:DNA-binding transcription factor activity"/>
    <property type="evidence" value="ECO:0007669"/>
    <property type="project" value="InterPro"/>
</dbReference>
<evidence type="ECO:0000313" key="6">
    <source>
        <dbReference type="Proteomes" id="UP000317894"/>
    </source>
</evidence>
<sequence length="113" mass="12471">MFHGDRPIYLQIRDIIVARIIDRTDGDGDQLPSVRALAVELAVNPLTVAKAYQELQAAGLVAAKKGVGLYVEAGARATLLRSERTAFLREEWPRIRTRVERLGLSPSDLFADA</sequence>
<organism evidence="5 6">
    <name type="scientific">Glacieibacterium frigidum</name>
    <dbReference type="NCBI Taxonomy" id="2593303"/>
    <lineage>
        <taxon>Bacteria</taxon>
        <taxon>Pseudomonadati</taxon>
        <taxon>Pseudomonadota</taxon>
        <taxon>Alphaproteobacteria</taxon>
        <taxon>Sphingomonadales</taxon>
        <taxon>Sphingosinicellaceae</taxon>
        <taxon>Glacieibacterium</taxon>
    </lineage>
</organism>
<gene>
    <name evidence="5" type="ORF">FMM06_06935</name>
</gene>
<protein>
    <submittedName>
        <fullName evidence="5">GntR family transcriptional regulator</fullName>
    </submittedName>
</protein>
<name>A0A552UI34_9SPHN</name>
<keyword evidence="6" id="KW-1185">Reference proteome</keyword>
<dbReference type="Gene3D" id="1.10.10.10">
    <property type="entry name" value="Winged helix-like DNA-binding domain superfamily/Winged helix DNA-binding domain"/>
    <property type="match status" value="1"/>
</dbReference>
<proteinExistence type="predicted"/>
<accession>A0A552UI34</accession>
<reference evidence="5 6" key="1">
    <citation type="submission" date="2019-07" db="EMBL/GenBank/DDBJ databases">
        <title>Novel species isolated from glacier.</title>
        <authorList>
            <person name="Liu Q."/>
            <person name="Xin Y.-H."/>
        </authorList>
    </citation>
    <scope>NUCLEOTIDE SEQUENCE [LARGE SCALE GENOMIC DNA]</scope>
    <source>
        <strain evidence="5 6">LB1R16</strain>
    </source>
</reference>
<keyword evidence="3" id="KW-0804">Transcription</keyword>
<dbReference type="InterPro" id="IPR000524">
    <property type="entry name" value="Tscrpt_reg_HTH_GntR"/>
</dbReference>
<dbReference type="GO" id="GO:0003677">
    <property type="term" value="F:DNA binding"/>
    <property type="evidence" value="ECO:0007669"/>
    <property type="project" value="UniProtKB-KW"/>
</dbReference>
<evidence type="ECO:0000313" key="5">
    <source>
        <dbReference type="EMBL" id="TRW17857.1"/>
    </source>
</evidence>
<evidence type="ECO:0000259" key="4">
    <source>
        <dbReference type="PROSITE" id="PS50949"/>
    </source>
</evidence>
<dbReference type="Pfam" id="PF00392">
    <property type="entry name" value="GntR"/>
    <property type="match status" value="1"/>
</dbReference>
<keyword evidence="2" id="KW-0238">DNA-binding</keyword>
<dbReference type="PANTHER" id="PTHR38445">
    <property type="entry name" value="HTH-TYPE TRANSCRIPTIONAL REPRESSOR YTRA"/>
    <property type="match status" value="1"/>
</dbReference>
<dbReference type="OrthoDB" id="162505at2"/>
<dbReference type="AlphaFoldDB" id="A0A552UI34"/>